<proteinExistence type="inferred from homology"/>
<dbReference type="InterPro" id="IPR050538">
    <property type="entry name" value="MAP_kinase_kinase_kinase"/>
</dbReference>
<dbReference type="CDD" id="cd06606">
    <property type="entry name" value="STKc_MAPKKK"/>
    <property type="match status" value="1"/>
</dbReference>
<keyword evidence="7" id="KW-0723">Serine/threonine-protein kinase</keyword>
<keyword evidence="4" id="KW-0418">Kinase</keyword>
<keyword evidence="2" id="KW-0808">Transferase</keyword>
<comment type="caution">
    <text evidence="10">The sequence shown here is derived from an EMBL/GenBank/DDBJ whole genome shotgun (WGS) entry which is preliminary data.</text>
</comment>
<dbReference type="PANTHER" id="PTHR48016:SF56">
    <property type="entry name" value="MAPKK KINASE"/>
    <property type="match status" value="1"/>
</dbReference>
<organism evidence="10 11">
    <name type="scientific">Paramecium octaurelia</name>
    <dbReference type="NCBI Taxonomy" id="43137"/>
    <lineage>
        <taxon>Eukaryota</taxon>
        <taxon>Sar</taxon>
        <taxon>Alveolata</taxon>
        <taxon>Ciliophora</taxon>
        <taxon>Intramacronucleata</taxon>
        <taxon>Oligohymenophorea</taxon>
        <taxon>Peniculida</taxon>
        <taxon>Parameciidae</taxon>
        <taxon>Paramecium</taxon>
    </lineage>
</organism>
<evidence type="ECO:0000256" key="7">
    <source>
        <dbReference type="RuleBase" id="RU000304"/>
    </source>
</evidence>
<evidence type="ECO:0000256" key="2">
    <source>
        <dbReference type="ARBA" id="ARBA00022679"/>
    </source>
</evidence>
<evidence type="ECO:0000256" key="8">
    <source>
        <dbReference type="SAM" id="MobiDB-lite"/>
    </source>
</evidence>
<dbReference type="AlphaFoldDB" id="A0A8S1XP06"/>
<reference evidence="10" key="1">
    <citation type="submission" date="2021-01" db="EMBL/GenBank/DDBJ databases">
        <authorList>
            <consortium name="Genoscope - CEA"/>
            <person name="William W."/>
        </authorList>
    </citation>
    <scope>NUCLEOTIDE SEQUENCE</scope>
</reference>
<dbReference type="InterPro" id="IPR008271">
    <property type="entry name" value="Ser/Thr_kinase_AS"/>
</dbReference>
<feature type="domain" description="Protein kinase" evidence="9">
    <location>
        <begin position="64"/>
        <end position="320"/>
    </location>
</feature>
<feature type="region of interest" description="Disordered" evidence="8">
    <location>
        <begin position="368"/>
        <end position="398"/>
    </location>
</feature>
<dbReference type="Proteomes" id="UP000683925">
    <property type="component" value="Unassembled WGS sequence"/>
</dbReference>
<feature type="binding site" evidence="6">
    <location>
        <position position="93"/>
    </location>
    <ligand>
        <name>ATP</name>
        <dbReference type="ChEBI" id="CHEBI:30616"/>
    </ligand>
</feature>
<evidence type="ECO:0000256" key="1">
    <source>
        <dbReference type="ARBA" id="ARBA00011245"/>
    </source>
</evidence>
<keyword evidence="11" id="KW-1185">Reference proteome</keyword>
<evidence type="ECO:0000313" key="10">
    <source>
        <dbReference type="EMBL" id="CAD8202875.1"/>
    </source>
</evidence>
<dbReference type="GO" id="GO:0005524">
    <property type="term" value="F:ATP binding"/>
    <property type="evidence" value="ECO:0007669"/>
    <property type="project" value="UniProtKB-UniRule"/>
</dbReference>
<dbReference type="GO" id="GO:0004674">
    <property type="term" value="F:protein serine/threonine kinase activity"/>
    <property type="evidence" value="ECO:0007669"/>
    <property type="project" value="UniProtKB-KW"/>
</dbReference>
<dbReference type="PANTHER" id="PTHR48016">
    <property type="entry name" value="MAP KINASE KINASE KINASE SSK2-RELATED-RELATED"/>
    <property type="match status" value="1"/>
</dbReference>
<gene>
    <name evidence="10" type="ORF">POCTA_138.1.T1280128</name>
</gene>
<dbReference type="OMA" id="NDNQHQE"/>
<dbReference type="Pfam" id="PF00069">
    <property type="entry name" value="Pkinase"/>
    <property type="match status" value="1"/>
</dbReference>
<evidence type="ECO:0000256" key="4">
    <source>
        <dbReference type="ARBA" id="ARBA00022777"/>
    </source>
</evidence>
<dbReference type="InterPro" id="IPR017441">
    <property type="entry name" value="Protein_kinase_ATP_BS"/>
</dbReference>
<comment type="subunit">
    <text evidence="1">Monomer.</text>
</comment>
<comment type="similarity">
    <text evidence="7">Belongs to the protein kinase superfamily.</text>
</comment>
<keyword evidence="5 6" id="KW-0067">ATP-binding</keyword>
<dbReference type="SMART" id="SM00220">
    <property type="entry name" value="S_TKc"/>
    <property type="match status" value="1"/>
</dbReference>
<dbReference type="FunFam" id="1.10.510.10:FF:000571">
    <property type="entry name" value="Maternal embryonic leucine zipper kinase"/>
    <property type="match status" value="1"/>
</dbReference>
<keyword evidence="3 6" id="KW-0547">Nucleotide-binding</keyword>
<dbReference type="PROSITE" id="PS00107">
    <property type="entry name" value="PROTEIN_KINASE_ATP"/>
    <property type="match status" value="1"/>
</dbReference>
<dbReference type="PROSITE" id="PS50011">
    <property type="entry name" value="PROTEIN_KINASE_DOM"/>
    <property type="match status" value="1"/>
</dbReference>
<evidence type="ECO:0000256" key="5">
    <source>
        <dbReference type="ARBA" id="ARBA00022840"/>
    </source>
</evidence>
<evidence type="ECO:0000259" key="9">
    <source>
        <dbReference type="PROSITE" id="PS50011"/>
    </source>
</evidence>
<evidence type="ECO:0000256" key="6">
    <source>
        <dbReference type="PROSITE-ProRule" id="PRU10141"/>
    </source>
</evidence>
<protein>
    <recommendedName>
        <fullName evidence="9">Protein kinase domain-containing protein</fullName>
    </recommendedName>
</protein>
<dbReference type="EMBL" id="CAJJDP010000128">
    <property type="protein sequence ID" value="CAD8202875.1"/>
    <property type="molecule type" value="Genomic_DNA"/>
</dbReference>
<dbReference type="InterPro" id="IPR000719">
    <property type="entry name" value="Prot_kinase_dom"/>
</dbReference>
<accession>A0A8S1XP06</accession>
<dbReference type="OrthoDB" id="285405at2759"/>
<name>A0A8S1XP06_PAROT</name>
<dbReference type="PROSITE" id="PS00108">
    <property type="entry name" value="PROTEIN_KINASE_ST"/>
    <property type="match status" value="1"/>
</dbReference>
<sequence length="484" mass="55658">MGCCLTKQTKHKKYANAGCDEHPIQQPEESNYFEVCHEAVVPKEAKPEKQEKQEKQEQEKQITWTEGEMIGQGAFGRVVLGMNRVSGQIMAVKQVFIKNGDENKVQSIQREIEILSKLQHPHIVRYYGSETKNDQLNIFLEYVSGGSVLTMIKRFGKFKESLIRVYLKQILLGLHYLHSKGVIHRDIKGANILINQNGQVKLADFGSGKQLSEIKHDIVGSLCGTPNYMAPEVINQQHYGKKADIWSLGCTMIEMATGHPPFSEVKNIYTVMVKISKLTDTFPIPEELKSEQARDFLKRCLQLNPEDRWEAEDLLQHPFLISKEQRYSGLNSAQEKKNVFISDDILFQLHSELIPNKNKKLQFSFQLDDESQSQNDNQHQEQEVPQYQEQQGQGSQREEPITNIIKINNNNMQSEPDQETYKVIIEQNFDDRLGLQQFDSNQNCQKNKKLILNRQCSLNQALDQVLNDAFQPQQQSKSLNPLKN</sequence>
<evidence type="ECO:0000256" key="3">
    <source>
        <dbReference type="ARBA" id="ARBA00022741"/>
    </source>
</evidence>
<evidence type="ECO:0000313" key="11">
    <source>
        <dbReference type="Proteomes" id="UP000683925"/>
    </source>
</evidence>
<feature type="compositionally biased region" description="Low complexity" evidence="8">
    <location>
        <begin position="383"/>
        <end position="398"/>
    </location>
</feature>